<dbReference type="GO" id="GO:0070967">
    <property type="term" value="F:coenzyme F420 binding"/>
    <property type="evidence" value="ECO:0007669"/>
    <property type="project" value="TreeGrafter"/>
</dbReference>
<evidence type="ECO:0000313" key="3">
    <source>
        <dbReference type="EMBL" id="CAB4875073.1"/>
    </source>
</evidence>
<sequence length="153" mass="17134">MSRRALIQMSQEEMVAFLQEERIVTCGSLGKDGWPHLMPLWYVVREGEVWAWTFAKSQKVKNLQRDDRATIQVEAGDSYDQLRGVMMKTHVELVDDFDAVLALGLEIMGKYAGGDLGDAGREAVAAQATKRVGLRFVASETATWDHRKLGGVY</sequence>
<gene>
    <name evidence="3" type="ORF">UFOPK3444_00968</name>
</gene>
<dbReference type="Pfam" id="PF01243">
    <property type="entry name" value="PNPOx_N"/>
    <property type="match status" value="1"/>
</dbReference>
<dbReference type="GO" id="GO:0016627">
    <property type="term" value="F:oxidoreductase activity, acting on the CH-CH group of donors"/>
    <property type="evidence" value="ECO:0007669"/>
    <property type="project" value="TreeGrafter"/>
</dbReference>
<evidence type="ECO:0000256" key="1">
    <source>
        <dbReference type="ARBA" id="ARBA00023002"/>
    </source>
</evidence>
<dbReference type="Gene3D" id="2.30.110.10">
    <property type="entry name" value="Electron Transport, Fmn-binding Protein, Chain A"/>
    <property type="match status" value="1"/>
</dbReference>
<dbReference type="PANTHER" id="PTHR35176">
    <property type="entry name" value="HEME OXYGENASE HI_0854-RELATED"/>
    <property type="match status" value="1"/>
</dbReference>
<feature type="domain" description="Pyridoxamine 5'-phosphate oxidase N-terminal" evidence="2">
    <location>
        <begin position="11"/>
        <end position="139"/>
    </location>
</feature>
<dbReference type="InterPro" id="IPR012349">
    <property type="entry name" value="Split_barrel_FMN-bd"/>
</dbReference>
<proteinExistence type="predicted"/>
<dbReference type="GO" id="GO:0005829">
    <property type="term" value="C:cytosol"/>
    <property type="evidence" value="ECO:0007669"/>
    <property type="project" value="TreeGrafter"/>
</dbReference>
<keyword evidence="1" id="KW-0560">Oxidoreductase</keyword>
<dbReference type="InterPro" id="IPR011576">
    <property type="entry name" value="Pyridox_Oxase_N"/>
</dbReference>
<reference evidence="3" key="1">
    <citation type="submission" date="2020-05" db="EMBL/GenBank/DDBJ databases">
        <authorList>
            <person name="Chiriac C."/>
            <person name="Salcher M."/>
            <person name="Ghai R."/>
            <person name="Kavagutti S V."/>
        </authorList>
    </citation>
    <scope>NUCLEOTIDE SEQUENCE</scope>
</reference>
<protein>
    <submittedName>
        <fullName evidence="3">Unannotated protein</fullName>
    </submittedName>
</protein>
<dbReference type="PANTHER" id="PTHR35176:SF6">
    <property type="entry name" value="HEME OXYGENASE HI_0854-RELATED"/>
    <property type="match status" value="1"/>
</dbReference>
<accession>A0A6J7E5Q9</accession>
<dbReference type="InterPro" id="IPR052019">
    <property type="entry name" value="F420H2_bilvrd_red/Heme_oxyg"/>
</dbReference>
<dbReference type="EMBL" id="CAFBLU010000013">
    <property type="protein sequence ID" value="CAB4875073.1"/>
    <property type="molecule type" value="Genomic_DNA"/>
</dbReference>
<organism evidence="3">
    <name type="scientific">freshwater metagenome</name>
    <dbReference type="NCBI Taxonomy" id="449393"/>
    <lineage>
        <taxon>unclassified sequences</taxon>
        <taxon>metagenomes</taxon>
        <taxon>ecological metagenomes</taxon>
    </lineage>
</organism>
<dbReference type="SUPFAM" id="SSF50475">
    <property type="entry name" value="FMN-binding split barrel"/>
    <property type="match status" value="1"/>
</dbReference>
<evidence type="ECO:0000259" key="2">
    <source>
        <dbReference type="Pfam" id="PF01243"/>
    </source>
</evidence>
<dbReference type="AlphaFoldDB" id="A0A6J7E5Q9"/>
<name>A0A6J7E5Q9_9ZZZZ</name>